<dbReference type="InterPro" id="IPR003439">
    <property type="entry name" value="ABC_transporter-like_ATP-bd"/>
</dbReference>
<dbReference type="EC" id="3.6.3.41" evidence="9"/>
<evidence type="ECO:0000256" key="6">
    <source>
        <dbReference type="ARBA" id="ARBA00022967"/>
    </source>
</evidence>
<organism evidence="9 10">
    <name type="scientific">Novimethylophilus kurashikiensis</name>
    <dbReference type="NCBI Taxonomy" id="1825523"/>
    <lineage>
        <taxon>Bacteria</taxon>
        <taxon>Pseudomonadati</taxon>
        <taxon>Pseudomonadota</taxon>
        <taxon>Betaproteobacteria</taxon>
        <taxon>Nitrosomonadales</taxon>
        <taxon>Methylophilaceae</taxon>
        <taxon>Novimethylophilus</taxon>
    </lineage>
</organism>
<dbReference type="Pfam" id="PF00005">
    <property type="entry name" value="ABC_tran"/>
    <property type="match status" value="1"/>
</dbReference>
<dbReference type="RefSeq" id="WP_109014138.1">
    <property type="nucleotide sequence ID" value="NZ_BDOQ01000002.1"/>
</dbReference>
<gene>
    <name evidence="9" type="primary">ccmA</name>
    <name evidence="9" type="ORF">NMK_0457</name>
</gene>
<feature type="domain" description="ABC transporter" evidence="8">
    <location>
        <begin position="2"/>
        <end position="207"/>
    </location>
</feature>
<dbReference type="GO" id="GO:0017004">
    <property type="term" value="P:cytochrome complex assembly"/>
    <property type="evidence" value="ECO:0007669"/>
    <property type="project" value="UniProtKB-KW"/>
</dbReference>
<dbReference type="Proteomes" id="UP000245081">
    <property type="component" value="Unassembled WGS sequence"/>
</dbReference>
<dbReference type="AlphaFoldDB" id="A0A2R5F2X3"/>
<dbReference type="NCBIfam" id="TIGR01189">
    <property type="entry name" value="ccmA"/>
    <property type="match status" value="1"/>
</dbReference>
<accession>A0A2R5F2X3</accession>
<dbReference type="EMBL" id="BDOQ01000002">
    <property type="protein sequence ID" value="GBG12920.1"/>
    <property type="molecule type" value="Genomic_DNA"/>
</dbReference>
<dbReference type="SUPFAM" id="SSF52540">
    <property type="entry name" value="P-loop containing nucleoside triphosphate hydrolases"/>
    <property type="match status" value="1"/>
</dbReference>
<evidence type="ECO:0000259" key="8">
    <source>
        <dbReference type="PROSITE" id="PS50893"/>
    </source>
</evidence>
<dbReference type="PANTHER" id="PTHR43499">
    <property type="entry name" value="ABC TRANSPORTER I FAMILY MEMBER 1"/>
    <property type="match status" value="1"/>
</dbReference>
<dbReference type="Gene3D" id="3.40.50.300">
    <property type="entry name" value="P-loop containing nucleotide triphosphate hydrolases"/>
    <property type="match status" value="1"/>
</dbReference>
<keyword evidence="9" id="KW-0378">Hydrolase</keyword>
<dbReference type="InterPro" id="IPR005895">
    <property type="entry name" value="ABC_transptr_haem_export_CcmA"/>
</dbReference>
<keyword evidence="10" id="KW-1185">Reference proteome</keyword>
<evidence type="ECO:0000256" key="7">
    <source>
        <dbReference type="ARBA" id="ARBA00023136"/>
    </source>
</evidence>
<name>A0A2R5F2X3_9PROT</name>
<keyword evidence="5" id="KW-0067">ATP-binding</keyword>
<dbReference type="NCBIfam" id="NF010061">
    <property type="entry name" value="PRK13538.1"/>
    <property type="match status" value="1"/>
</dbReference>
<evidence type="ECO:0000256" key="1">
    <source>
        <dbReference type="ARBA" id="ARBA00022448"/>
    </source>
</evidence>
<keyword evidence="3" id="KW-0547">Nucleotide-binding</keyword>
<dbReference type="GO" id="GO:0005524">
    <property type="term" value="F:ATP binding"/>
    <property type="evidence" value="ECO:0007669"/>
    <property type="project" value="UniProtKB-KW"/>
</dbReference>
<evidence type="ECO:0000313" key="10">
    <source>
        <dbReference type="Proteomes" id="UP000245081"/>
    </source>
</evidence>
<dbReference type="GO" id="GO:0022857">
    <property type="term" value="F:transmembrane transporter activity"/>
    <property type="evidence" value="ECO:0007669"/>
    <property type="project" value="InterPro"/>
</dbReference>
<dbReference type="GO" id="GO:0016887">
    <property type="term" value="F:ATP hydrolysis activity"/>
    <property type="evidence" value="ECO:0007669"/>
    <property type="project" value="InterPro"/>
</dbReference>
<sequence length="207" mass="22912">MLNVESLACQRGGRWLFRDLAFTLNPGQLLHIQGANGSGKTSLLRMLAGLSSLDDGAICWREQSISSAREDYLTEMLYLGHAPAVKDDLSVRENLTVSCRLAGLQPDAKVVRAALETVGLNGRLHLPARVLSQGQRRRLALARLCLDKRPLWILDEPFTALDVHATQWLEMQLEAHLAEGGLVILTTHQTPRVAEQRLHILSIEAGR</sequence>
<keyword evidence="7" id="KW-0472">Membrane</keyword>
<proteinExistence type="predicted"/>
<reference evidence="9 10" key="1">
    <citation type="journal article" date="2018" name="Environ. Microbiol.">
        <title>Isolation and genomic characterization of Novimethylophilus kurashikiensis gen. nov. sp. nov., a new lanthanide-dependent methylotrophic species of Methylophilaceae.</title>
        <authorList>
            <person name="Lv H."/>
            <person name="Sahin N."/>
            <person name="Tani A."/>
        </authorList>
    </citation>
    <scope>NUCLEOTIDE SEQUENCE [LARGE SCALE GENOMIC DNA]</scope>
    <source>
        <strain evidence="9 10">La2-4</strain>
    </source>
</reference>
<evidence type="ECO:0000313" key="9">
    <source>
        <dbReference type="EMBL" id="GBG12920.1"/>
    </source>
</evidence>
<evidence type="ECO:0000256" key="3">
    <source>
        <dbReference type="ARBA" id="ARBA00022741"/>
    </source>
</evidence>
<dbReference type="SMART" id="SM00382">
    <property type="entry name" value="AAA"/>
    <property type="match status" value="1"/>
</dbReference>
<keyword evidence="6" id="KW-1278">Translocase</keyword>
<keyword evidence="2" id="KW-1003">Cell membrane</keyword>
<dbReference type="InterPro" id="IPR027417">
    <property type="entry name" value="P-loop_NTPase"/>
</dbReference>
<comment type="caution">
    <text evidence="9">The sequence shown here is derived from an EMBL/GenBank/DDBJ whole genome shotgun (WGS) entry which is preliminary data.</text>
</comment>
<dbReference type="OrthoDB" id="9800654at2"/>
<keyword evidence="4" id="KW-0201">Cytochrome c-type biogenesis</keyword>
<evidence type="ECO:0000256" key="4">
    <source>
        <dbReference type="ARBA" id="ARBA00022748"/>
    </source>
</evidence>
<dbReference type="PANTHER" id="PTHR43499:SF1">
    <property type="entry name" value="ABC TRANSPORTER I FAMILY MEMBER 1"/>
    <property type="match status" value="1"/>
</dbReference>
<evidence type="ECO:0000256" key="2">
    <source>
        <dbReference type="ARBA" id="ARBA00022475"/>
    </source>
</evidence>
<keyword evidence="1" id="KW-0813">Transport</keyword>
<protein>
    <submittedName>
        <fullName evidence="9">Heme exporter protein A</fullName>
        <ecNumber evidence="9">3.6.3.41</ecNumber>
    </submittedName>
</protein>
<dbReference type="PROSITE" id="PS50893">
    <property type="entry name" value="ABC_TRANSPORTER_2"/>
    <property type="match status" value="1"/>
</dbReference>
<dbReference type="InterPro" id="IPR003593">
    <property type="entry name" value="AAA+_ATPase"/>
</dbReference>
<evidence type="ECO:0000256" key="5">
    <source>
        <dbReference type="ARBA" id="ARBA00022840"/>
    </source>
</evidence>